<dbReference type="EC" id="3.1.3.16" evidence="12"/>
<sequence>MKDGQESGDGEVQFTSVQRELIKEATTPVVASKNVEGPGQVEARNADLRRAVYDTIVQLSEVVSEDTLRSLLPFLHCGAWDEVVEERYLGNPRLCGFPLCGEVVEARLKKQRYHIDKVACKIYEHRIETDMYCSRSCLLRSASVRSQLPDEPLWLSCDVSKRICCSYTIEGPSELKGREKKVEVEIVRAAEEKISELKIREADSSTQSEAEDNDENETDVEEFLEKVNNILGTKQLDGSKRETKKSPTIDKGPSKSETQPSTKKSPTTATSHAKPVRESPTTAPNPRLPDPQMSAKHSFSKDELEKLSRLRSKYSTRGAKKPIIVDPFPVTSSPSKAEVANEGVADMAKQPAEVVSSKSNEVPEFVEAVRVLFRGWITDRTRQLLRSGGLCVSDATNSVMKQFFRPFSDDVAEMNDVALPSVDSIDVKKKRLHIFLDSVKKPLTVYQRELEFSFSEFNWLYVIASTFNLEPTTITNFPNDVLKLVCAVLLKLISLLDTSVEDSVFPEGNVSDKLVKSLSDIGVDMNVFGSVISEILETEGKSV</sequence>
<evidence type="ECO:0000256" key="7">
    <source>
        <dbReference type="ARBA" id="ARBA00022912"/>
    </source>
</evidence>
<feature type="region of interest" description="Disordered" evidence="13">
    <location>
        <begin position="231"/>
        <end position="306"/>
    </location>
</feature>
<dbReference type="Gene3D" id="1.25.40.820">
    <property type="match status" value="1"/>
</dbReference>
<evidence type="ECO:0000256" key="11">
    <source>
        <dbReference type="PROSITE-ProRule" id="PRU00812"/>
    </source>
</evidence>
<dbReference type="OrthoDB" id="2590500at2759"/>
<gene>
    <name evidence="15" type="primary">Acey_s0222.g2637</name>
    <name evidence="15" type="synonym">Acey-R08D7.2</name>
    <name evidence="15" type="ORF">Y032_0222g2637</name>
</gene>
<evidence type="ECO:0000256" key="8">
    <source>
        <dbReference type="ARBA" id="ARBA00023242"/>
    </source>
</evidence>
<comment type="function">
    <text evidence="12">Putative RNA polymerase II subunit B1 C-terminal domain (CTD) phosphatase involved in RNA polymerase II transcription regulation.</text>
</comment>
<accession>A0A016SIW6</accession>
<dbReference type="GO" id="GO:0008270">
    <property type="term" value="F:zinc ion binding"/>
    <property type="evidence" value="ECO:0007669"/>
    <property type="project" value="UniProtKB-KW"/>
</dbReference>
<evidence type="ECO:0000256" key="9">
    <source>
        <dbReference type="ARBA" id="ARBA00047761"/>
    </source>
</evidence>
<protein>
    <recommendedName>
        <fullName evidence="12">RNA polymerase II subunit B1 CTD phosphatase RPAP2 homolog</fullName>
        <ecNumber evidence="12">3.1.3.16</ecNumber>
    </recommendedName>
</protein>
<evidence type="ECO:0000256" key="12">
    <source>
        <dbReference type="RuleBase" id="RU367080"/>
    </source>
</evidence>
<feature type="domain" description="RTR1-type" evidence="14">
    <location>
        <begin position="70"/>
        <end position="157"/>
    </location>
</feature>
<evidence type="ECO:0000256" key="10">
    <source>
        <dbReference type="ARBA" id="ARBA00048336"/>
    </source>
</evidence>
<name>A0A016SIW6_9BILA</name>
<keyword evidence="3 12" id="KW-0479">Metal-binding</keyword>
<comment type="caution">
    <text evidence="15">The sequence shown here is derived from an EMBL/GenBank/DDBJ whole genome shotgun (WGS) entry which is preliminary data.</text>
</comment>
<evidence type="ECO:0000256" key="5">
    <source>
        <dbReference type="ARBA" id="ARBA00022801"/>
    </source>
</evidence>
<dbReference type="EMBL" id="JARK01001558">
    <property type="protein sequence ID" value="EYB90264.1"/>
    <property type="molecule type" value="Genomic_DNA"/>
</dbReference>
<keyword evidence="7 12" id="KW-0904">Protein phosphatase</keyword>
<keyword evidence="6 12" id="KW-0862">Zinc</keyword>
<feature type="compositionally biased region" description="Low complexity" evidence="13">
    <location>
        <begin position="255"/>
        <end position="271"/>
    </location>
</feature>
<comment type="catalytic activity">
    <reaction evidence="9 12">
        <text>O-phospho-L-seryl-[protein] + H2O = L-seryl-[protein] + phosphate</text>
        <dbReference type="Rhea" id="RHEA:20629"/>
        <dbReference type="Rhea" id="RHEA-COMP:9863"/>
        <dbReference type="Rhea" id="RHEA-COMP:11604"/>
        <dbReference type="ChEBI" id="CHEBI:15377"/>
        <dbReference type="ChEBI" id="CHEBI:29999"/>
        <dbReference type="ChEBI" id="CHEBI:43474"/>
        <dbReference type="ChEBI" id="CHEBI:83421"/>
        <dbReference type="EC" id="3.1.3.16"/>
    </reaction>
</comment>
<comment type="similarity">
    <text evidence="2 11 12">Belongs to the RPAP2 family.</text>
</comment>
<keyword evidence="5 12" id="KW-0378">Hydrolase</keyword>
<evidence type="ECO:0000259" key="14">
    <source>
        <dbReference type="PROSITE" id="PS51479"/>
    </source>
</evidence>
<evidence type="ECO:0000313" key="16">
    <source>
        <dbReference type="Proteomes" id="UP000024635"/>
    </source>
</evidence>
<feature type="compositionally biased region" description="Acidic residues" evidence="13">
    <location>
        <begin position="209"/>
        <end position="219"/>
    </location>
</feature>
<evidence type="ECO:0000256" key="4">
    <source>
        <dbReference type="ARBA" id="ARBA00022771"/>
    </source>
</evidence>
<feature type="compositionally biased region" description="Basic and acidic residues" evidence="13">
    <location>
        <begin position="237"/>
        <end position="254"/>
    </location>
</feature>
<evidence type="ECO:0000256" key="2">
    <source>
        <dbReference type="ARBA" id="ARBA00005676"/>
    </source>
</evidence>
<proteinExistence type="inferred from homology"/>
<comment type="catalytic activity">
    <reaction evidence="10 12">
        <text>O-phospho-L-threonyl-[protein] + H2O = L-threonyl-[protein] + phosphate</text>
        <dbReference type="Rhea" id="RHEA:47004"/>
        <dbReference type="Rhea" id="RHEA-COMP:11060"/>
        <dbReference type="Rhea" id="RHEA-COMP:11605"/>
        <dbReference type="ChEBI" id="CHEBI:15377"/>
        <dbReference type="ChEBI" id="CHEBI:30013"/>
        <dbReference type="ChEBI" id="CHEBI:43474"/>
        <dbReference type="ChEBI" id="CHEBI:61977"/>
        <dbReference type="EC" id="3.1.3.16"/>
    </reaction>
</comment>
<dbReference type="Proteomes" id="UP000024635">
    <property type="component" value="Unassembled WGS sequence"/>
</dbReference>
<keyword evidence="4 12" id="KW-0863">Zinc-finger</keyword>
<feature type="region of interest" description="Disordered" evidence="13">
    <location>
        <begin position="198"/>
        <end position="219"/>
    </location>
</feature>
<dbReference type="GO" id="GO:0005737">
    <property type="term" value="C:cytoplasm"/>
    <property type="evidence" value="ECO:0007669"/>
    <property type="project" value="TreeGrafter"/>
</dbReference>
<dbReference type="InterPro" id="IPR038534">
    <property type="entry name" value="Rtr1/RPAP2_sf"/>
</dbReference>
<evidence type="ECO:0000313" key="15">
    <source>
        <dbReference type="EMBL" id="EYB90264.1"/>
    </source>
</evidence>
<dbReference type="PROSITE" id="PS51479">
    <property type="entry name" value="ZF_RTR1"/>
    <property type="match status" value="1"/>
</dbReference>
<dbReference type="Pfam" id="PF04181">
    <property type="entry name" value="RPAP2_Rtr1"/>
    <property type="match status" value="1"/>
</dbReference>
<dbReference type="InterPro" id="IPR039693">
    <property type="entry name" value="Rtr1/RPAP2"/>
</dbReference>
<dbReference type="GO" id="GO:0008420">
    <property type="term" value="F:RNA polymerase II CTD heptapeptide repeat phosphatase activity"/>
    <property type="evidence" value="ECO:0007669"/>
    <property type="project" value="UniProtKB-UniRule"/>
</dbReference>
<evidence type="ECO:0000256" key="1">
    <source>
        <dbReference type="ARBA" id="ARBA00004123"/>
    </source>
</evidence>
<evidence type="ECO:0000256" key="13">
    <source>
        <dbReference type="SAM" id="MobiDB-lite"/>
    </source>
</evidence>
<dbReference type="GO" id="GO:0043175">
    <property type="term" value="F:RNA polymerase core enzyme binding"/>
    <property type="evidence" value="ECO:0007669"/>
    <property type="project" value="UniProtKB-UniRule"/>
</dbReference>
<evidence type="ECO:0000256" key="3">
    <source>
        <dbReference type="ARBA" id="ARBA00022723"/>
    </source>
</evidence>
<keyword evidence="8 12" id="KW-0539">Nucleus</keyword>
<comment type="subcellular location">
    <subcellularLocation>
        <location evidence="1 12">Nucleus</location>
    </subcellularLocation>
</comment>
<dbReference type="InterPro" id="IPR007308">
    <property type="entry name" value="Rtr1/RPAP2_dom"/>
</dbReference>
<organism evidence="15 16">
    <name type="scientific">Ancylostoma ceylanicum</name>
    <dbReference type="NCBI Taxonomy" id="53326"/>
    <lineage>
        <taxon>Eukaryota</taxon>
        <taxon>Metazoa</taxon>
        <taxon>Ecdysozoa</taxon>
        <taxon>Nematoda</taxon>
        <taxon>Chromadorea</taxon>
        <taxon>Rhabditida</taxon>
        <taxon>Rhabditina</taxon>
        <taxon>Rhabditomorpha</taxon>
        <taxon>Strongyloidea</taxon>
        <taxon>Ancylostomatidae</taxon>
        <taxon>Ancylostomatinae</taxon>
        <taxon>Ancylostoma</taxon>
    </lineage>
</organism>
<dbReference type="PANTHER" id="PTHR14732:SF0">
    <property type="entry name" value="RNA POLYMERASE II SUBUNIT B1 CTD PHOSPHATASE RPAP2-RELATED"/>
    <property type="match status" value="1"/>
</dbReference>
<dbReference type="GO" id="GO:0005634">
    <property type="term" value="C:nucleus"/>
    <property type="evidence" value="ECO:0007669"/>
    <property type="project" value="UniProtKB-SubCell"/>
</dbReference>
<dbReference type="AlphaFoldDB" id="A0A016SIW6"/>
<dbReference type="PANTHER" id="PTHR14732">
    <property type="entry name" value="RNA POLYMERASE II SUBUNIT B1 CTD PHOSPHATASE RPAP2-RELATED"/>
    <property type="match status" value="1"/>
</dbReference>
<dbReference type="STRING" id="53326.A0A016SIW6"/>
<keyword evidence="16" id="KW-1185">Reference proteome</keyword>
<evidence type="ECO:0000256" key="6">
    <source>
        <dbReference type="ARBA" id="ARBA00022833"/>
    </source>
</evidence>
<reference evidence="16" key="1">
    <citation type="journal article" date="2015" name="Nat. Genet.">
        <title>The genome and transcriptome of the zoonotic hookworm Ancylostoma ceylanicum identify infection-specific gene families.</title>
        <authorList>
            <person name="Schwarz E.M."/>
            <person name="Hu Y."/>
            <person name="Antoshechkin I."/>
            <person name="Miller M.M."/>
            <person name="Sternberg P.W."/>
            <person name="Aroian R.V."/>
        </authorList>
    </citation>
    <scope>NUCLEOTIDE SEQUENCE</scope>
    <source>
        <strain evidence="16">HY135</strain>
    </source>
</reference>